<evidence type="ECO:0000313" key="6">
    <source>
        <dbReference type="EMBL" id="RDH80902.1"/>
    </source>
</evidence>
<dbReference type="GO" id="GO:0005829">
    <property type="term" value="C:cytosol"/>
    <property type="evidence" value="ECO:0007669"/>
    <property type="project" value="TreeGrafter"/>
</dbReference>
<evidence type="ECO:0000256" key="2">
    <source>
        <dbReference type="ARBA" id="ARBA00022679"/>
    </source>
</evidence>
<feature type="domain" description="HipA-like C-terminal" evidence="4">
    <location>
        <begin position="180"/>
        <end position="409"/>
    </location>
</feature>
<dbReference type="InterPro" id="IPR012893">
    <property type="entry name" value="HipA-like_C"/>
</dbReference>
<dbReference type="InterPro" id="IPR052028">
    <property type="entry name" value="HipA_Ser/Thr_kinase"/>
</dbReference>
<dbReference type="PANTHER" id="PTHR37419:SF8">
    <property type="entry name" value="TOXIN YJJJ"/>
    <property type="match status" value="1"/>
</dbReference>
<evidence type="ECO:0000256" key="1">
    <source>
        <dbReference type="ARBA" id="ARBA00010164"/>
    </source>
</evidence>
<dbReference type="Proteomes" id="UP000254771">
    <property type="component" value="Unassembled WGS sequence"/>
</dbReference>
<reference evidence="6 7" key="1">
    <citation type="journal article" date="2018" name="ISME J.">
        <title>Endosymbiont genomes yield clues of tubeworm success.</title>
        <authorList>
            <person name="Li Y."/>
            <person name="Liles M.R."/>
            <person name="Halanych K.M."/>
        </authorList>
    </citation>
    <scope>NUCLEOTIDE SEQUENCE [LARGE SCALE GENOMIC DNA]</scope>
    <source>
        <strain evidence="6">A1462</strain>
    </source>
</reference>
<keyword evidence="3" id="KW-0418">Kinase</keyword>
<organism evidence="6 7">
    <name type="scientific">endosymbiont of Escarpia spicata</name>
    <dbReference type="NCBI Taxonomy" id="2200908"/>
    <lineage>
        <taxon>Bacteria</taxon>
        <taxon>Pseudomonadati</taxon>
        <taxon>Pseudomonadota</taxon>
        <taxon>Gammaproteobacteria</taxon>
        <taxon>sulfur-oxidizing symbionts</taxon>
    </lineage>
</organism>
<proteinExistence type="inferred from homology"/>
<evidence type="ECO:0000313" key="7">
    <source>
        <dbReference type="Proteomes" id="UP000254771"/>
    </source>
</evidence>
<gene>
    <name evidence="6" type="ORF">DIZ78_17745</name>
</gene>
<comment type="caution">
    <text evidence="6">The sequence shown here is derived from an EMBL/GenBank/DDBJ whole genome shotgun (WGS) entry which is preliminary data.</text>
</comment>
<dbReference type="PANTHER" id="PTHR37419">
    <property type="entry name" value="SERINE/THREONINE-PROTEIN KINASE TOXIN HIPA"/>
    <property type="match status" value="1"/>
</dbReference>
<feature type="domain" description="HipA N-terminal subdomain 1" evidence="5">
    <location>
        <begin position="9"/>
        <end position="124"/>
    </location>
</feature>
<dbReference type="InterPro" id="IPR017508">
    <property type="entry name" value="HipA_N1"/>
</dbReference>
<dbReference type="GO" id="GO:0004674">
    <property type="term" value="F:protein serine/threonine kinase activity"/>
    <property type="evidence" value="ECO:0007669"/>
    <property type="project" value="TreeGrafter"/>
</dbReference>
<comment type="similarity">
    <text evidence="1">Belongs to the HipA Ser/Thr kinase family.</text>
</comment>
<protein>
    <submittedName>
        <fullName evidence="6">Toxin HipA</fullName>
    </submittedName>
</protein>
<dbReference type="AlphaFoldDB" id="A0A370D7F2"/>
<dbReference type="Pfam" id="PF13657">
    <property type="entry name" value="Couple_hipA"/>
    <property type="match status" value="1"/>
</dbReference>
<evidence type="ECO:0000259" key="5">
    <source>
        <dbReference type="Pfam" id="PF13657"/>
    </source>
</evidence>
<name>A0A370D7F2_9GAMM</name>
<dbReference type="EMBL" id="QFXE01000023">
    <property type="protein sequence ID" value="RDH80902.1"/>
    <property type="molecule type" value="Genomic_DNA"/>
</dbReference>
<dbReference type="Pfam" id="PF07804">
    <property type="entry name" value="HipA_C"/>
    <property type="match status" value="1"/>
</dbReference>
<evidence type="ECO:0000256" key="3">
    <source>
        <dbReference type="ARBA" id="ARBA00022777"/>
    </source>
</evidence>
<keyword evidence="2" id="KW-0808">Transferase</keyword>
<evidence type="ECO:0000259" key="4">
    <source>
        <dbReference type="Pfam" id="PF07804"/>
    </source>
</evidence>
<accession>A0A370D7F2</accession>
<keyword evidence="7" id="KW-1185">Reference proteome</keyword>
<sequence length="437" mass="48881">MVAKVDTALVMLWGHRVGAVSWREAQEHAVFEFDRDFLNLGLDLSPVHMGLQEAREGDGIYTFPALNRETFRGLPGLLADALPDKFGNRIIDAWLARNGRDEKRFSPVERLCYTGRRGMGALEFLPPVTRQTETSVPVEIAELVTLAQQITTERGRLDVELDGFGREGEEGILDILRVGTSAGGARPKAVIAMNGAGKVRSGQVEAPAGYDYWLLKFDGVDDLELGKPKGYGRIEYAYYLMAKAAGVRMTECRLLEEGGRAHFLTRRFDRSQGKKLHMQSLCGVGHYDFNLPGEYGYEQAFAVMRRLRLSKAEAAQQFRRMLFNVVARNQDDHTKNIAFLMEEEGVWRLSPAFDVTYVHNPAGRWTQQHQMTINGKRDGFSMADLLAVGESISLPNIPERVDEVVEAVSRWPEFASAAGVEKATITAIAKQHRLSFL</sequence>